<gene>
    <name evidence="1" type="ORF">Salat_2579700</name>
</gene>
<accession>A0AAE1XMT4</accession>
<reference evidence="1" key="2">
    <citation type="journal article" date="2024" name="Plant">
        <title>Genomic evolution and insights into agronomic trait innovations of Sesamum species.</title>
        <authorList>
            <person name="Miao H."/>
            <person name="Wang L."/>
            <person name="Qu L."/>
            <person name="Liu H."/>
            <person name="Sun Y."/>
            <person name="Le M."/>
            <person name="Wang Q."/>
            <person name="Wei S."/>
            <person name="Zheng Y."/>
            <person name="Lin W."/>
            <person name="Duan Y."/>
            <person name="Cao H."/>
            <person name="Xiong S."/>
            <person name="Wang X."/>
            <person name="Wei L."/>
            <person name="Li C."/>
            <person name="Ma Q."/>
            <person name="Ju M."/>
            <person name="Zhao R."/>
            <person name="Li G."/>
            <person name="Mu C."/>
            <person name="Tian Q."/>
            <person name="Mei H."/>
            <person name="Zhang T."/>
            <person name="Gao T."/>
            <person name="Zhang H."/>
        </authorList>
    </citation>
    <scope>NUCLEOTIDE SEQUENCE</scope>
    <source>
        <strain evidence="1">3651</strain>
    </source>
</reference>
<comment type="caution">
    <text evidence="1">The sequence shown here is derived from an EMBL/GenBank/DDBJ whole genome shotgun (WGS) entry which is preliminary data.</text>
</comment>
<evidence type="ECO:0000313" key="2">
    <source>
        <dbReference type="Proteomes" id="UP001293254"/>
    </source>
</evidence>
<dbReference type="Proteomes" id="UP001293254">
    <property type="component" value="Unassembled WGS sequence"/>
</dbReference>
<name>A0AAE1XMT4_9LAMI</name>
<dbReference type="AlphaFoldDB" id="A0AAE1XMT4"/>
<sequence length="137" mass="14664">MALPMGILSRPSDDDCARSVNDEKASADPKVVHDTIDLLVRDCLLRSRTIEGTSRVCLCFGNGKPVLAGYTDADMAGDVDSIKSASSAKNIAANKERFNVLIQLLDEHRIIPISIPLAKRSRARALSSSDDSALPVG</sequence>
<reference evidence="1" key="1">
    <citation type="submission" date="2020-06" db="EMBL/GenBank/DDBJ databases">
        <authorList>
            <person name="Li T."/>
            <person name="Hu X."/>
            <person name="Zhang T."/>
            <person name="Song X."/>
            <person name="Zhang H."/>
            <person name="Dai N."/>
            <person name="Sheng W."/>
            <person name="Hou X."/>
            <person name="Wei L."/>
        </authorList>
    </citation>
    <scope>NUCLEOTIDE SEQUENCE</scope>
    <source>
        <strain evidence="1">3651</strain>
        <tissue evidence="1">Leaf</tissue>
    </source>
</reference>
<keyword evidence="2" id="KW-1185">Reference proteome</keyword>
<evidence type="ECO:0000313" key="1">
    <source>
        <dbReference type="EMBL" id="KAK4414728.1"/>
    </source>
</evidence>
<organism evidence="1 2">
    <name type="scientific">Sesamum alatum</name>
    <dbReference type="NCBI Taxonomy" id="300844"/>
    <lineage>
        <taxon>Eukaryota</taxon>
        <taxon>Viridiplantae</taxon>
        <taxon>Streptophyta</taxon>
        <taxon>Embryophyta</taxon>
        <taxon>Tracheophyta</taxon>
        <taxon>Spermatophyta</taxon>
        <taxon>Magnoliopsida</taxon>
        <taxon>eudicotyledons</taxon>
        <taxon>Gunneridae</taxon>
        <taxon>Pentapetalae</taxon>
        <taxon>asterids</taxon>
        <taxon>lamiids</taxon>
        <taxon>Lamiales</taxon>
        <taxon>Pedaliaceae</taxon>
        <taxon>Sesamum</taxon>
    </lineage>
</organism>
<proteinExistence type="predicted"/>
<protein>
    <submittedName>
        <fullName evidence="1">Retrovirus-related Pol polyprotein from transposon TNT 1-94</fullName>
    </submittedName>
</protein>
<dbReference type="EMBL" id="JACGWO010000011">
    <property type="protein sequence ID" value="KAK4414728.1"/>
    <property type="molecule type" value="Genomic_DNA"/>
</dbReference>